<name>A0A7W8J8K9_9BACT</name>
<feature type="region of interest" description="Disordered" evidence="1">
    <location>
        <begin position="22"/>
        <end position="84"/>
    </location>
</feature>
<accession>A0A7W8J8K9</accession>
<proteinExistence type="predicted"/>
<evidence type="ECO:0000313" key="3">
    <source>
        <dbReference type="Proteomes" id="UP000569092"/>
    </source>
</evidence>
<protein>
    <submittedName>
        <fullName evidence="2">Cobalamin biosynthesis protein CobT</fullName>
    </submittedName>
</protein>
<dbReference type="Proteomes" id="UP000569092">
    <property type="component" value="Unassembled WGS sequence"/>
</dbReference>
<organism evidence="2 3">
    <name type="scientific">Tunturiibacter lichenicola</name>
    <dbReference type="NCBI Taxonomy" id="2051959"/>
    <lineage>
        <taxon>Bacteria</taxon>
        <taxon>Pseudomonadati</taxon>
        <taxon>Acidobacteriota</taxon>
        <taxon>Terriglobia</taxon>
        <taxon>Terriglobales</taxon>
        <taxon>Acidobacteriaceae</taxon>
        <taxon>Tunturiibacter</taxon>
    </lineage>
</organism>
<feature type="compositionally biased region" description="Acidic residues" evidence="1">
    <location>
        <begin position="47"/>
        <end position="84"/>
    </location>
</feature>
<sequence length="84" mass="9179">MADALNNQEFDEILHKIGPDATAMFDNSTSNPTEHASSDATNAATAVDDDEDDDELEEEDDDAAEEEEDDEDNEEEDVEDEAGV</sequence>
<reference evidence="2 3" key="1">
    <citation type="submission" date="2020-08" db="EMBL/GenBank/DDBJ databases">
        <title>Genomic Encyclopedia of Type Strains, Phase IV (KMG-V): Genome sequencing to study the core and pangenomes of soil and plant-associated prokaryotes.</title>
        <authorList>
            <person name="Whitman W."/>
        </authorList>
    </citation>
    <scope>NUCLEOTIDE SEQUENCE [LARGE SCALE GENOMIC DNA]</scope>
    <source>
        <strain evidence="2 3">M8US30</strain>
    </source>
</reference>
<comment type="caution">
    <text evidence="2">The sequence shown here is derived from an EMBL/GenBank/DDBJ whole genome shotgun (WGS) entry which is preliminary data.</text>
</comment>
<feature type="compositionally biased region" description="Polar residues" evidence="1">
    <location>
        <begin position="25"/>
        <end position="35"/>
    </location>
</feature>
<evidence type="ECO:0000256" key="1">
    <source>
        <dbReference type="SAM" id="MobiDB-lite"/>
    </source>
</evidence>
<evidence type="ECO:0000313" key="2">
    <source>
        <dbReference type="EMBL" id="MBB5344632.1"/>
    </source>
</evidence>
<dbReference type="AlphaFoldDB" id="A0A7W8J8K9"/>
<dbReference type="EMBL" id="JACHDZ010000004">
    <property type="protein sequence ID" value="MBB5344632.1"/>
    <property type="molecule type" value="Genomic_DNA"/>
</dbReference>
<gene>
    <name evidence="2" type="ORF">HDF10_002618</name>
</gene>